<organism evidence="1 2">
    <name type="scientific">Mesomycoplasma neurolyticum</name>
    <dbReference type="NCBI Taxonomy" id="2120"/>
    <lineage>
        <taxon>Bacteria</taxon>
        <taxon>Bacillati</taxon>
        <taxon>Mycoplasmatota</taxon>
        <taxon>Mycoplasmoidales</taxon>
        <taxon>Metamycoplasmataceae</taxon>
        <taxon>Mesomycoplasma</taxon>
    </lineage>
</organism>
<reference evidence="1 2" key="1">
    <citation type="submission" date="2019-01" db="EMBL/GenBank/DDBJ databases">
        <authorList>
            <consortium name="Pathogen Informatics"/>
        </authorList>
    </citation>
    <scope>NUCLEOTIDE SEQUENCE [LARGE SCALE GENOMIC DNA]</scope>
    <source>
        <strain evidence="1 2">NCTC10166</strain>
    </source>
</reference>
<proteinExistence type="predicted"/>
<name>A0A449A4S0_9BACT</name>
<sequence length="91" mass="11013">MRKIQNREIKIPYWIFTEGHSEAKYFELLFQKLRLPNAKINTIVLKNKGNNWAIKTKRKIIENKIAKNKAVLYLVFDKDDLPEEKFQKRKH</sequence>
<keyword evidence="2" id="KW-1185">Reference proteome</keyword>
<evidence type="ECO:0008006" key="3">
    <source>
        <dbReference type="Google" id="ProtNLM"/>
    </source>
</evidence>
<dbReference type="EMBL" id="LR214951">
    <property type="protein sequence ID" value="VEU59226.1"/>
    <property type="molecule type" value="Genomic_DNA"/>
</dbReference>
<gene>
    <name evidence="1" type="ORF">NCTC10166_00185</name>
</gene>
<dbReference type="KEGG" id="mnu:NCTC10166_00185"/>
<accession>A0A449A4S0</accession>
<dbReference type="RefSeq" id="WP_129719629.1">
    <property type="nucleotide sequence ID" value="NZ_LR214951.1"/>
</dbReference>
<protein>
    <recommendedName>
        <fullName evidence="3">DUF4435 domain-containing protein</fullName>
    </recommendedName>
</protein>
<evidence type="ECO:0000313" key="2">
    <source>
        <dbReference type="Proteomes" id="UP000289440"/>
    </source>
</evidence>
<dbReference type="Proteomes" id="UP000289440">
    <property type="component" value="Chromosome"/>
</dbReference>
<evidence type="ECO:0000313" key="1">
    <source>
        <dbReference type="EMBL" id="VEU59226.1"/>
    </source>
</evidence>
<dbReference type="AlphaFoldDB" id="A0A449A4S0"/>